<keyword evidence="5 7" id="KW-1133">Transmembrane helix</keyword>
<evidence type="ECO:0000256" key="7">
    <source>
        <dbReference type="SAM" id="Phobius"/>
    </source>
</evidence>
<name>W0A7I6_9SPHN</name>
<feature type="transmembrane region" description="Helical" evidence="7">
    <location>
        <begin position="733"/>
        <end position="757"/>
    </location>
</feature>
<dbReference type="eggNOG" id="COG0842">
    <property type="taxonomic scope" value="Bacteria"/>
</dbReference>
<dbReference type="Gene3D" id="3.40.1710.10">
    <property type="entry name" value="abc type-2 transporter like domain"/>
    <property type="match status" value="1"/>
</dbReference>
<dbReference type="Proteomes" id="UP000018851">
    <property type="component" value="Chromosome"/>
</dbReference>
<proteinExistence type="predicted"/>
<dbReference type="InterPro" id="IPR047651">
    <property type="entry name" value="ABC2_perm_RbbA"/>
</dbReference>
<dbReference type="InterPro" id="IPR047817">
    <property type="entry name" value="ABC2_TM_bact-type"/>
</dbReference>
<gene>
    <name evidence="10" type="ORF">NX02_02700</name>
</gene>
<feature type="transmembrane region" description="Helical" evidence="7">
    <location>
        <begin position="906"/>
        <end position="925"/>
    </location>
</feature>
<comment type="subcellular location">
    <subcellularLocation>
        <location evidence="1">Membrane</location>
        <topology evidence="1">Multi-pass membrane protein</topology>
    </subcellularLocation>
</comment>
<dbReference type="PATRIC" id="fig|1123269.5.peg.522"/>
<keyword evidence="11" id="KW-1185">Reference proteome</keyword>
<dbReference type="PROSITE" id="PS50893">
    <property type="entry name" value="ABC_TRANSPORTER_2"/>
    <property type="match status" value="2"/>
</dbReference>
<evidence type="ECO:0000256" key="4">
    <source>
        <dbReference type="ARBA" id="ARBA00022840"/>
    </source>
</evidence>
<dbReference type="InterPro" id="IPR003439">
    <property type="entry name" value="ABC_transporter-like_ATP-bd"/>
</dbReference>
<dbReference type="STRING" id="1123269.NX02_02700"/>
<dbReference type="Pfam" id="PF00005">
    <property type="entry name" value="ABC_tran"/>
    <property type="match status" value="2"/>
</dbReference>
<dbReference type="PANTHER" id="PTHR43038">
    <property type="entry name" value="ATP-BINDING CASSETTE, SUB-FAMILY H, MEMBER 1"/>
    <property type="match status" value="1"/>
</dbReference>
<dbReference type="SUPFAM" id="SSF52540">
    <property type="entry name" value="P-loop containing nucleoside triphosphate hydrolases"/>
    <property type="match status" value="2"/>
</dbReference>
<keyword evidence="6 7" id="KW-0472">Membrane</keyword>
<dbReference type="Pfam" id="PF12698">
    <property type="entry name" value="ABC2_membrane_3"/>
    <property type="match status" value="1"/>
</dbReference>
<keyword evidence="2 7" id="KW-0812">Transmembrane</keyword>
<reference evidence="10 11" key="1">
    <citation type="submission" date="2013-07" db="EMBL/GenBank/DDBJ databases">
        <title>Completed genome of Sphingomonas sanxanigenens NX02.</title>
        <authorList>
            <person name="Ma T."/>
            <person name="Huang H."/>
            <person name="Wu M."/>
            <person name="Li X."/>
            <person name="Li G."/>
        </authorList>
    </citation>
    <scope>NUCLEOTIDE SEQUENCE [LARGE SCALE GENOMIC DNA]</scope>
    <source>
        <strain evidence="10 11">NX02</strain>
    </source>
</reference>
<sequence>MIPPAQILPEEAIRIESLSHRYGGIVALNEVSLSLPKGKTTALVGPDGVGKSTLLGLISGVKKLQTGRLSVLGFDLAERRKREDFLARVAYMPQGLGRNLYPTLSVRENIDFFGRLFGLSAAEREAHLRRLLDATGLAPFPDRPAGKLSGGMKQKLGLCCSLVHDPDLLILDEPTTGVDPLSRRQFWELVDAMCAERPDMTVLVSTAYMEEAERFGHLVAMDDGKVIAQGDTGEIMREAGADTLEAAYVRLLPQDKRPSGDALVVPAWQDKGEAPAIEAHDLTRRFGDFVAVDHVNFRIGRGEIFGFLGSNGCGKTTTMKMLTGLLDATDGTASLFGRPIAPGDMETRMRVGYMSQAFSLYEELSVRQNLVLHARLYRVPRAQAGELVSAALAQFELEAHADAVPSALPLGIRQRLQLAAACLHRPEILILDEPTSGVDPAARDMFWRHLIRLSRDEGVTIFVSTHFMNEAERCDRISLMHRGRVLAVGAPAELTQRYDAERLEDAFIAVLEKDNDEVPTAAPATLPTDTSAASPTVAAGARAMAMGVPRLPTAAGNWPGFAWAFARREATELMRDRIRLAFALIGPIILLCIAAYSISFDVQNIRLAVLDHDCSAASRDLQRYFEGSRYFRVEPELQSDAAAEQALREASAKMVLDIPPGFGRDLAAGRRPAIDVRIDGASPFPASNARAYAEAILLRYSIDQLRSTQLFAIPDLSSTIEPRFIYNQEFRSIYAMAPGVLMLCMILIPAMLTALGVVREKEIGSITNLYASPASLGAFLVGKQMPYALLAMISFVTLILVTVFILGVPLKGSLPALLIGGFLFILSVTGLGLMISAFVRSQVAAIFATSLICLIPSVNFSGLLYPVSTLTGPSHMIGLTFPSSWFQIVSLGTFTKGLGMASFGQAYLALMALALLFVGGARLMLGKQEK</sequence>
<evidence type="ECO:0000256" key="3">
    <source>
        <dbReference type="ARBA" id="ARBA00022741"/>
    </source>
</evidence>
<feature type="transmembrane region" description="Helical" evidence="7">
    <location>
        <begin position="816"/>
        <end position="839"/>
    </location>
</feature>
<protein>
    <recommendedName>
        <fullName evidence="12">Multidrug ABC transporter ATP-binding protein</fullName>
    </recommendedName>
</protein>
<feature type="domain" description="ABC transporter" evidence="8">
    <location>
        <begin position="277"/>
        <end position="507"/>
    </location>
</feature>
<dbReference type="PROSITE" id="PS51012">
    <property type="entry name" value="ABC_TM2"/>
    <property type="match status" value="1"/>
</dbReference>
<evidence type="ECO:0000313" key="11">
    <source>
        <dbReference type="Proteomes" id="UP000018851"/>
    </source>
</evidence>
<dbReference type="RefSeq" id="WP_025290623.1">
    <property type="nucleotide sequence ID" value="NZ_CP006644.1"/>
</dbReference>
<dbReference type="GO" id="GO:0016887">
    <property type="term" value="F:ATP hydrolysis activity"/>
    <property type="evidence" value="ECO:0007669"/>
    <property type="project" value="InterPro"/>
</dbReference>
<dbReference type="EMBL" id="CP006644">
    <property type="protein sequence ID" value="AHE52298.1"/>
    <property type="molecule type" value="Genomic_DNA"/>
</dbReference>
<dbReference type="KEGG" id="ssan:NX02_02700"/>
<feature type="transmembrane region" description="Helical" evidence="7">
    <location>
        <begin position="578"/>
        <end position="598"/>
    </location>
</feature>
<dbReference type="PROSITE" id="PS00211">
    <property type="entry name" value="ABC_TRANSPORTER_1"/>
    <property type="match status" value="1"/>
</dbReference>
<dbReference type="NCBIfam" id="NF033858">
    <property type="entry name" value="ABC2_perm_RbbA"/>
    <property type="match status" value="1"/>
</dbReference>
<evidence type="ECO:0000256" key="2">
    <source>
        <dbReference type="ARBA" id="ARBA00022692"/>
    </source>
</evidence>
<dbReference type="GO" id="GO:0140359">
    <property type="term" value="F:ABC-type transporter activity"/>
    <property type="evidence" value="ECO:0007669"/>
    <property type="project" value="InterPro"/>
</dbReference>
<dbReference type="InterPro" id="IPR013525">
    <property type="entry name" value="ABC2_TM"/>
</dbReference>
<dbReference type="GO" id="GO:0005524">
    <property type="term" value="F:ATP binding"/>
    <property type="evidence" value="ECO:0007669"/>
    <property type="project" value="UniProtKB-KW"/>
</dbReference>
<feature type="domain" description="ABC transmembrane type-2" evidence="9">
    <location>
        <begin position="695"/>
        <end position="928"/>
    </location>
</feature>
<evidence type="ECO:0000259" key="8">
    <source>
        <dbReference type="PROSITE" id="PS50893"/>
    </source>
</evidence>
<evidence type="ECO:0000256" key="1">
    <source>
        <dbReference type="ARBA" id="ARBA00004141"/>
    </source>
</evidence>
<dbReference type="InterPro" id="IPR027417">
    <property type="entry name" value="P-loop_NTPase"/>
</dbReference>
<feature type="domain" description="ABC transporter" evidence="8">
    <location>
        <begin position="13"/>
        <end position="248"/>
    </location>
</feature>
<dbReference type="Gene3D" id="3.40.50.300">
    <property type="entry name" value="P-loop containing nucleotide triphosphate hydrolases"/>
    <property type="match status" value="2"/>
</dbReference>
<evidence type="ECO:0000256" key="5">
    <source>
        <dbReference type="ARBA" id="ARBA00022989"/>
    </source>
</evidence>
<keyword evidence="4" id="KW-0067">ATP-binding</keyword>
<feature type="transmembrane region" description="Helical" evidence="7">
    <location>
        <begin position="788"/>
        <end position="810"/>
    </location>
</feature>
<dbReference type="OrthoDB" id="9805029at2"/>
<feature type="transmembrane region" description="Helical" evidence="7">
    <location>
        <begin position="846"/>
        <end position="867"/>
    </location>
</feature>
<dbReference type="PANTHER" id="PTHR43038:SF4">
    <property type="entry name" value="RIBOSOME-ASSOCIATED ATPASE"/>
    <property type="match status" value="1"/>
</dbReference>
<accession>W0A7I6</accession>
<evidence type="ECO:0008006" key="12">
    <source>
        <dbReference type="Google" id="ProtNLM"/>
    </source>
</evidence>
<keyword evidence="3" id="KW-0547">Nucleotide-binding</keyword>
<evidence type="ECO:0000259" key="9">
    <source>
        <dbReference type="PROSITE" id="PS51012"/>
    </source>
</evidence>
<dbReference type="InterPro" id="IPR003593">
    <property type="entry name" value="AAA+_ATPase"/>
</dbReference>
<evidence type="ECO:0000256" key="6">
    <source>
        <dbReference type="ARBA" id="ARBA00023136"/>
    </source>
</evidence>
<dbReference type="AlphaFoldDB" id="W0A7I6"/>
<organism evidence="10 11">
    <name type="scientific">Sphingomonas sanxanigenens DSM 19645 = NX02</name>
    <dbReference type="NCBI Taxonomy" id="1123269"/>
    <lineage>
        <taxon>Bacteria</taxon>
        <taxon>Pseudomonadati</taxon>
        <taxon>Pseudomonadota</taxon>
        <taxon>Alphaproteobacteria</taxon>
        <taxon>Sphingomonadales</taxon>
        <taxon>Sphingomonadaceae</taxon>
        <taxon>Sphingomonas</taxon>
    </lineage>
</organism>
<dbReference type="CDD" id="cd03230">
    <property type="entry name" value="ABC_DR_subfamily_A"/>
    <property type="match status" value="1"/>
</dbReference>
<dbReference type="GO" id="GO:0016020">
    <property type="term" value="C:membrane"/>
    <property type="evidence" value="ECO:0007669"/>
    <property type="project" value="UniProtKB-SubCell"/>
</dbReference>
<dbReference type="InterPro" id="IPR017871">
    <property type="entry name" value="ABC_transporter-like_CS"/>
</dbReference>
<evidence type="ECO:0000313" key="10">
    <source>
        <dbReference type="EMBL" id="AHE52298.1"/>
    </source>
</evidence>
<dbReference type="eggNOG" id="COG1129">
    <property type="taxonomic scope" value="Bacteria"/>
</dbReference>
<dbReference type="SMART" id="SM00382">
    <property type="entry name" value="AAA"/>
    <property type="match status" value="2"/>
</dbReference>
<dbReference type="HOGENOM" id="CLU_000604_16_3_5"/>